<sequence>MAANVRAPGGVFEQLVKTAGRPCPRSRAVHHGQWTAGGSGRVRSATPPAVRLRRSRPEHEQAVDRYVELILGQIGPPTVGSGQSWKSTSRNWTTADGCFGTPAGSLFPPSAILGSRRRRAGQKPWRFGDDHCDWNCLETLRFSRPGTNNDNAEDEESTRHGSNRCLPPRAAPCRPTPSRAPQAGSGLRLSSPNRTPIGIGRRMDSGPNNDQRCAFRSAAPSRDHTVGRGASLGWAVVQQQGGPVPRGGADKTRPDEEDGVRASGARIPAYGAPTV</sequence>
<feature type="compositionally biased region" description="Low complexity" evidence="1">
    <location>
        <begin position="236"/>
        <end position="247"/>
    </location>
</feature>
<reference evidence="3" key="3">
    <citation type="submission" date="2016-06" db="UniProtKB">
        <authorList>
            <consortium name="WormBaseParasite"/>
        </authorList>
    </citation>
    <scope>IDENTIFICATION</scope>
</reference>
<reference evidence="2" key="1">
    <citation type="submission" date="2013-12" db="EMBL/GenBank/DDBJ databases">
        <authorList>
            <person name="Aslett M."/>
        </authorList>
    </citation>
    <scope>NUCLEOTIDE SEQUENCE [LARGE SCALE GENOMIC DNA]</scope>
    <source>
        <strain evidence="2">Lindley</strain>
    </source>
</reference>
<accession>A0A183BYK2</accession>
<protein>
    <submittedName>
        <fullName evidence="3">Transposase</fullName>
    </submittedName>
</protein>
<dbReference type="Proteomes" id="UP000050741">
    <property type="component" value="Unassembled WGS sequence"/>
</dbReference>
<reference evidence="2" key="2">
    <citation type="submission" date="2014-05" db="EMBL/GenBank/DDBJ databases">
        <title>The genome and life-stage specific transcriptomes of Globodera pallida elucidate key aspects of plant parasitism by a cyst nematode.</title>
        <authorList>
            <person name="Cotton J.A."/>
            <person name="Lilley C.J."/>
            <person name="Jones L.M."/>
            <person name="Kikuchi T."/>
            <person name="Reid A.J."/>
            <person name="Thorpe P."/>
            <person name="Tsai I.J."/>
            <person name="Beasley H."/>
            <person name="Blok V."/>
            <person name="Cock P.J.A."/>
            <person name="Van den Akker S.E."/>
            <person name="Holroyd N."/>
            <person name="Hunt M."/>
            <person name="Mantelin S."/>
            <person name="Naghra H."/>
            <person name="Pain A."/>
            <person name="Palomares-Rius J.E."/>
            <person name="Zarowiecki M."/>
            <person name="Berriman M."/>
            <person name="Jones J.T."/>
            <person name="Urwin P.E."/>
        </authorList>
    </citation>
    <scope>NUCLEOTIDE SEQUENCE [LARGE SCALE GENOMIC DNA]</scope>
    <source>
        <strain evidence="2">Lindley</strain>
    </source>
</reference>
<dbReference type="WBParaSite" id="GPLIN_000569200">
    <property type="protein sequence ID" value="GPLIN_000569200"/>
    <property type="gene ID" value="GPLIN_000569200"/>
</dbReference>
<feature type="region of interest" description="Disordered" evidence="1">
    <location>
        <begin position="23"/>
        <end position="47"/>
    </location>
</feature>
<evidence type="ECO:0000313" key="2">
    <source>
        <dbReference type="Proteomes" id="UP000050741"/>
    </source>
</evidence>
<dbReference type="AlphaFoldDB" id="A0A183BYK2"/>
<organism evidence="2 3">
    <name type="scientific">Globodera pallida</name>
    <name type="common">Potato cyst nematode worm</name>
    <name type="synonym">Heterodera pallida</name>
    <dbReference type="NCBI Taxonomy" id="36090"/>
    <lineage>
        <taxon>Eukaryota</taxon>
        <taxon>Metazoa</taxon>
        <taxon>Ecdysozoa</taxon>
        <taxon>Nematoda</taxon>
        <taxon>Chromadorea</taxon>
        <taxon>Rhabditida</taxon>
        <taxon>Tylenchina</taxon>
        <taxon>Tylenchomorpha</taxon>
        <taxon>Tylenchoidea</taxon>
        <taxon>Heteroderidae</taxon>
        <taxon>Heteroderinae</taxon>
        <taxon>Globodera</taxon>
    </lineage>
</organism>
<feature type="region of interest" description="Disordered" evidence="1">
    <location>
        <begin position="143"/>
        <end position="275"/>
    </location>
</feature>
<proteinExistence type="predicted"/>
<feature type="compositionally biased region" description="Low complexity" evidence="1">
    <location>
        <begin position="167"/>
        <end position="181"/>
    </location>
</feature>
<keyword evidence="2" id="KW-1185">Reference proteome</keyword>
<name>A0A183BYK2_GLOPA</name>
<evidence type="ECO:0000256" key="1">
    <source>
        <dbReference type="SAM" id="MobiDB-lite"/>
    </source>
</evidence>
<evidence type="ECO:0000313" key="3">
    <source>
        <dbReference type="WBParaSite" id="GPLIN_000569200"/>
    </source>
</evidence>